<dbReference type="EMBL" id="JAEHFY010000018">
    <property type="protein sequence ID" value="MBK0383833.1"/>
    <property type="molecule type" value="Genomic_DNA"/>
</dbReference>
<dbReference type="CDD" id="cd00090">
    <property type="entry name" value="HTH_ARSR"/>
    <property type="match status" value="1"/>
</dbReference>
<comment type="caution">
    <text evidence="5">The sequence shown here is derived from an EMBL/GenBank/DDBJ whole genome shotgun (WGS) entry which is preliminary data.</text>
</comment>
<keyword evidence="2" id="KW-0238">DNA-binding</keyword>
<evidence type="ECO:0000313" key="5">
    <source>
        <dbReference type="EMBL" id="MBK0383833.1"/>
    </source>
</evidence>
<evidence type="ECO:0000256" key="2">
    <source>
        <dbReference type="ARBA" id="ARBA00023125"/>
    </source>
</evidence>
<dbReference type="InterPro" id="IPR036388">
    <property type="entry name" value="WH-like_DNA-bd_sf"/>
</dbReference>
<dbReference type="SMART" id="SM00418">
    <property type="entry name" value="HTH_ARSR"/>
    <property type="match status" value="1"/>
</dbReference>
<dbReference type="InterPro" id="IPR011991">
    <property type="entry name" value="ArsR-like_HTH"/>
</dbReference>
<keyword evidence="3" id="KW-0804">Transcription</keyword>
<dbReference type="PROSITE" id="PS50987">
    <property type="entry name" value="HTH_ARSR_2"/>
    <property type="match status" value="1"/>
</dbReference>
<name>A0ABS1BLT1_9SPHI</name>
<keyword evidence="1" id="KW-0805">Transcription regulation</keyword>
<dbReference type="Pfam" id="PF01022">
    <property type="entry name" value="HTH_5"/>
    <property type="match status" value="1"/>
</dbReference>
<sequence>MIICSYICVVMTEIQQRNLTPEKLEKAAYILKTVAHPIRLGIINLLDAHEQLSVNQIGEYLKCEQSLLSHHLTNMKIKGLLKADKQGVQVFYSLREKDLIKLLDCMENCNCNM</sequence>
<dbReference type="SUPFAM" id="SSF46785">
    <property type="entry name" value="Winged helix' DNA-binding domain"/>
    <property type="match status" value="1"/>
</dbReference>
<dbReference type="Gene3D" id="1.10.10.10">
    <property type="entry name" value="Winged helix-like DNA-binding domain superfamily/Winged helix DNA-binding domain"/>
    <property type="match status" value="1"/>
</dbReference>
<dbReference type="PANTHER" id="PTHR43132:SF2">
    <property type="entry name" value="ARSENICAL RESISTANCE OPERON REPRESSOR ARSR-RELATED"/>
    <property type="match status" value="1"/>
</dbReference>
<proteinExistence type="predicted"/>
<reference evidence="5 6" key="1">
    <citation type="submission" date="2020-12" db="EMBL/GenBank/DDBJ databases">
        <title>Bacterial novel species Pedobacter sp. SD-b isolated from soil.</title>
        <authorList>
            <person name="Jung H.-Y."/>
        </authorList>
    </citation>
    <scope>NUCLEOTIDE SEQUENCE [LARGE SCALE GENOMIC DNA]</scope>
    <source>
        <strain evidence="5 6">SD-b</strain>
    </source>
</reference>
<feature type="domain" description="HTH arsR-type" evidence="4">
    <location>
        <begin position="19"/>
        <end position="113"/>
    </location>
</feature>
<organism evidence="5 6">
    <name type="scientific">Pedobacter segetis</name>
    <dbReference type="NCBI Taxonomy" id="2793069"/>
    <lineage>
        <taxon>Bacteria</taxon>
        <taxon>Pseudomonadati</taxon>
        <taxon>Bacteroidota</taxon>
        <taxon>Sphingobacteriia</taxon>
        <taxon>Sphingobacteriales</taxon>
        <taxon>Sphingobacteriaceae</taxon>
        <taxon>Pedobacter</taxon>
    </lineage>
</organism>
<evidence type="ECO:0000256" key="3">
    <source>
        <dbReference type="ARBA" id="ARBA00023163"/>
    </source>
</evidence>
<dbReference type="NCBIfam" id="NF033788">
    <property type="entry name" value="HTH_metalloreg"/>
    <property type="match status" value="1"/>
</dbReference>
<evidence type="ECO:0000256" key="1">
    <source>
        <dbReference type="ARBA" id="ARBA00023015"/>
    </source>
</evidence>
<dbReference type="InterPro" id="IPR051011">
    <property type="entry name" value="Metal_resp_trans_reg"/>
</dbReference>
<gene>
    <name evidence="5" type="ORF">I5M32_12765</name>
</gene>
<evidence type="ECO:0000313" key="6">
    <source>
        <dbReference type="Proteomes" id="UP000660024"/>
    </source>
</evidence>
<dbReference type="Proteomes" id="UP000660024">
    <property type="component" value="Unassembled WGS sequence"/>
</dbReference>
<dbReference type="PANTHER" id="PTHR43132">
    <property type="entry name" value="ARSENICAL RESISTANCE OPERON REPRESSOR ARSR-RELATED"/>
    <property type="match status" value="1"/>
</dbReference>
<dbReference type="InterPro" id="IPR036390">
    <property type="entry name" value="WH_DNA-bd_sf"/>
</dbReference>
<protein>
    <submittedName>
        <fullName evidence="5">Helix-turn-helix transcriptional regulator</fullName>
    </submittedName>
</protein>
<accession>A0ABS1BLT1</accession>
<keyword evidence="6" id="KW-1185">Reference proteome</keyword>
<dbReference type="PRINTS" id="PR00778">
    <property type="entry name" value="HTHARSR"/>
</dbReference>
<evidence type="ECO:0000259" key="4">
    <source>
        <dbReference type="PROSITE" id="PS50987"/>
    </source>
</evidence>
<dbReference type="InterPro" id="IPR001845">
    <property type="entry name" value="HTH_ArsR_DNA-bd_dom"/>
</dbReference>